<keyword evidence="4 7" id="KW-0436">Ligase</keyword>
<dbReference type="GO" id="GO:0051301">
    <property type="term" value="P:cell division"/>
    <property type="evidence" value="ECO:0007669"/>
    <property type="project" value="UniProtKB-KW"/>
</dbReference>
<evidence type="ECO:0000256" key="5">
    <source>
        <dbReference type="ARBA" id="ARBA00022741"/>
    </source>
</evidence>
<dbReference type="RefSeq" id="WP_161432369.1">
    <property type="nucleotide sequence ID" value="NZ_WUTT01000001.1"/>
</dbReference>
<evidence type="ECO:0000313" key="12">
    <source>
        <dbReference type="Proteomes" id="UP000487929"/>
    </source>
</evidence>
<evidence type="ECO:0000313" key="11">
    <source>
        <dbReference type="EMBL" id="NAW35151.1"/>
    </source>
</evidence>
<dbReference type="HAMAP" id="MF_00639">
    <property type="entry name" value="MurD"/>
    <property type="match status" value="1"/>
</dbReference>
<comment type="subcellular location">
    <subcellularLocation>
        <location evidence="1 7 8">Cytoplasm</location>
    </subcellularLocation>
</comment>
<keyword evidence="7 8" id="KW-0131">Cell cycle</keyword>
<feature type="domain" description="Mur ligase central" evidence="10">
    <location>
        <begin position="130"/>
        <end position="302"/>
    </location>
</feature>
<evidence type="ECO:0000256" key="4">
    <source>
        <dbReference type="ARBA" id="ARBA00022598"/>
    </source>
</evidence>
<comment type="pathway">
    <text evidence="2 7 8">Cell wall biogenesis; peptidoglycan biosynthesis.</text>
</comment>
<evidence type="ECO:0000256" key="3">
    <source>
        <dbReference type="ARBA" id="ARBA00022490"/>
    </source>
</evidence>
<organism evidence="11 12">
    <name type="scientific">Halomonas alimentaria</name>
    <dbReference type="NCBI Taxonomy" id="147248"/>
    <lineage>
        <taxon>Bacteria</taxon>
        <taxon>Pseudomonadati</taxon>
        <taxon>Pseudomonadota</taxon>
        <taxon>Gammaproteobacteria</taxon>
        <taxon>Oceanospirillales</taxon>
        <taxon>Halomonadaceae</taxon>
        <taxon>Halomonas</taxon>
    </lineage>
</organism>
<keyword evidence="12" id="KW-1185">Reference proteome</keyword>
<dbReference type="Pfam" id="PF08245">
    <property type="entry name" value="Mur_ligase_M"/>
    <property type="match status" value="1"/>
</dbReference>
<dbReference type="PANTHER" id="PTHR43692:SF1">
    <property type="entry name" value="UDP-N-ACETYLMURAMOYLALANINE--D-GLUTAMATE LIGASE"/>
    <property type="match status" value="1"/>
</dbReference>
<comment type="caution">
    <text evidence="11">The sequence shown here is derived from an EMBL/GenBank/DDBJ whole genome shotgun (WGS) entry which is preliminary data.</text>
</comment>
<feature type="binding site" evidence="7">
    <location>
        <begin position="132"/>
        <end position="138"/>
    </location>
    <ligand>
        <name>ATP</name>
        <dbReference type="ChEBI" id="CHEBI:30616"/>
    </ligand>
</feature>
<keyword evidence="7 8" id="KW-0132">Cell division</keyword>
<keyword evidence="7 8" id="KW-0133">Cell shape</keyword>
<keyword evidence="7 8" id="KW-0573">Peptidoglycan synthesis</keyword>
<dbReference type="SUPFAM" id="SSF53623">
    <property type="entry name" value="MurD-like peptide ligases, catalytic domain"/>
    <property type="match status" value="1"/>
</dbReference>
<keyword evidence="3 7" id="KW-0963">Cytoplasm</keyword>
<dbReference type="AlphaFoldDB" id="A0A7X5ARJ2"/>
<evidence type="ECO:0000259" key="9">
    <source>
        <dbReference type="Pfam" id="PF02875"/>
    </source>
</evidence>
<proteinExistence type="inferred from homology"/>
<evidence type="ECO:0000256" key="1">
    <source>
        <dbReference type="ARBA" id="ARBA00004496"/>
    </source>
</evidence>
<dbReference type="Pfam" id="PF02875">
    <property type="entry name" value="Mur_ligase_C"/>
    <property type="match status" value="1"/>
</dbReference>
<keyword evidence="5 7" id="KW-0547">Nucleotide-binding</keyword>
<keyword evidence="6 7" id="KW-0067">ATP-binding</keyword>
<evidence type="ECO:0000256" key="2">
    <source>
        <dbReference type="ARBA" id="ARBA00004752"/>
    </source>
</evidence>
<sequence>MEHDATATHDAVIPVPPGTTLVVGLGLSGRAICRHLARLGVPFMVADTREAPPGVDDFRAAHPGVALHLGPLDALDLEAVEEVVLSPGIDPHTEGLETLAGGINPATGEPRLIGEIALFVRAARAPIAAITGSNAKSTVTTLVGEMAREAGVRVAVGGNLGTPALDLLAEVPDAGLYVLELSSFQLETTPHLGAESAAFLNLSEDHLDRHGDMAGYRAAKLAIFRGARHAVVNADDALTWPAGEVPVVDRFTTGLPQGDDWGVAGRDGGDWLMHGESPLMPVAAMRLAGRHHQANALAALAMGHRLGFPLDAMRAVLERFPGLPHRSELVAEAGGVRWINDSKGTNVGATLAAIAGLGPTLDGRLILLAGGVGKGADFTPLAEPLARFGREAILFGADAGRLEAALAGRLPVTRVADLATALARAVTIAEPGDAVLLSPACASLDQFRNYQVRGDAFRDWVHHHLAQEGA</sequence>
<comment type="similarity">
    <text evidence="7">Belongs to the MurCDEF family.</text>
</comment>
<dbReference type="GO" id="GO:0005737">
    <property type="term" value="C:cytoplasm"/>
    <property type="evidence" value="ECO:0007669"/>
    <property type="project" value="UniProtKB-SubCell"/>
</dbReference>
<dbReference type="Gene3D" id="3.40.1190.10">
    <property type="entry name" value="Mur-like, catalytic domain"/>
    <property type="match status" value="1"/>
</dbReference>
<accession>A0A7X5ARJ2</accession>
<name>A0A7X5ARJ2_9GAMM</name>
<dbReference type="Gene3D" id="3.40.50.720">
    <property type="entry name" value="NAD(P)-binding Rossmann-like Domain"/>
    <property type="match status" value="1"/>
</dbReference>
<dbReference type="EC" id="6.3.2.9" evidence="7 8"/>
<dbReference type="InterPro" id="IPR013221">
    <property type="entry name" value="Mur_ligase_cen"/>
</dbReference>
<dbReference type="Proteomes" id="UP000487929">
    <property type="component" value="Unassembled WGS sequence"/>
</dbReference>
<comment type="catalytic activity">
    <reaction evidence="7 8">
        <text>UDP-N-acetyl-alpha-D-muramoyl-L-alanine + D-glutamate + ATP = UDP-N-acetyl-alpha-D-muramoyl-L-alanyl-D-glutamate + ADP + phosphate + H(+)</text>
        <dbReference type="Rhea" id="RHEA:16429"/>
        <dbReference type="ChEBI" id="CHEBI:15378"/>
        <dbReference type="ChEBI" id="CHEBI:29986"/>
        <dbReference type="ChEBI" id="CHEBI:30616"/>
        <dbReference type="ChEBI" id="CHEBI:43474"/>
        <dbReference type="ChEBI" id="CHEBI:83898"/>
        <dbReference type="ChEBI" id="CHEBI:83900"/>
        <dbReference type="ChEBI" id="CHEBI:456216"/>
        <dbReference type="EC" id="6.3.2.9"/>
    </reaction>
</comment>
<dbReference type="NCBIfam" id="TIGR01087">
    <property type="entry name" value="murD"/>
    <property type="match status" value="1"/>
</dbReference>
<dbReference type="Pfam" id="PF21799">
    <property type="entry name" value="MurD-like_N"/>
    <property type="match status" value="1"/>
</dbReference>
<dbReference type="GO" id="GO:0009252">
    <property type="term" value="P:peptidoglycan biosynthetic process"/>
    <property type="evidence" value="ECO:0007669"/>
    <property type="project" value="UniProtKB-UniRule"/>
</dbReference>
<evidence type="ECO:0000256" key="7">
    <source>
        <dbReference type="HAMAP-Rule" id="MF_00639"/>
    </source>
</evidence>
<dbReference type="SUPFAM" id="SSF51984">
    <property type="entry name" value="MurCD N-terminal domain"/>
    <property type="match status" value="1"/>
</dbReference>
<dbReference type="SUPFAM" id="SSF53244">
    <property type="entry name" value="MurD-like peptide ligases, peptide-binding domain"/>
    <property type="match status" value="1"/>
</dbReference>
<dbReference type="InterPro" id="IPR036565">
    <property type="entry name" value="Mur-like_cat_sf"/>
</dbReference>
<dbReference type="Gene3D" id="3.90.190.20">
    <property type="entry name" value="Mur ligase, C-terminal domain"/>
    <property type="match status" value="1"/>
</dbReference>
<evidence type="ECO:0000256" key="6">
    <source>
        <dbReference type="ARBA" id="ARBA00022840"/>
    </source>
</evidence>
<dbReference type="GO" id="GO:0071555">
    <property type="term" value="P:cell wall organization"/>
    <property type="evidence" value="ECO:0007669"/>
    <property type="project" value="UniProtKB-KW"/>
</dbReference>
<keyword evidence="7 8" id="KW-0961">Cell wall biogenesis/degradation</keyword>
<reference evidence="11 12" key="1">
    <citation type="submission" date="2019-12" db="EMBL/GenBank/DDBJ databases">
        <title>Draft genome sequencing of Halomonas alimentaria DSM 15356.</title>
        <authorList>
            <person name="Pandiyan K."/>
            <person name="Kushwaha P."/>
            <person name="Gowdham M."/>
            <person name="Chakdar H."/>
            <person name="Singh A."/>
            <person name="Kumar M."/>
            <person name="Saxena A.K."/>
        </authorList>
    </citation>
    <scope>NUCLEOTIDE SEQUENCE [LARGE SCALE GENOMIC DNA]</scope>
    <source>
        <strain evidence="11 12">DSM 15356</strain>
    </source>
</reference>
<feature type="domain" description="Mur ligase C-terminal" evidence="9">
    <location>
        <begin position="325"/>
        <end position="441"/>
    </location>
</feature>
<dbReference type="InterPro" id="IPR004101">
    <property type="entry name" value="Mur_ligase_C"/>
</dbReference>
<gene>
    <name evidence="7" type="primary">murD</name>
    <name evidence="11" type="ORF">GRB96_12065</name>
</gene>
<dbReference type="GO" id="GO:0008764">
    <property type="term" value="F:UDP-N-acetylmuramoylalanine-D-glutamate ligase activity"/>
    <property type="evidence" value="ECO:0007669"/>
    <property type="project" value="UniProtKB-UniRule"/>
</dbReference>
<dbReference type="OrthoDB" id="9809796at2"/>
<dbReference type="EMBL" id="WUTT01000001">
    <property type="protein sequence ID" value="NAW35151.1"/>
    <property type="molecule type" value="Genomic_DNA"/>
</dbReference>
<comment type="function">
    <text evidence="7 8">Cell wall formation. Catalyzes the addition of glutamate to the nucleotide precursor UDP-N-acetylmuramoyl-L-alanine (UMA).</text>
</comment>
<evidence type="ECO:0000259" key="10">
    <source>
        <dbReference type="Pfam" id="PF08245"/>
    </source>
</evidence>
<protein>
    <recommendedName>
        <fullName evidence="7 8">UDP-N-acetylmuramoylalanine--D-glutamate ligase</fullName>
        <ecNumber evidence="7 8">6.3.2.9</ecNumber>
    </recommendedName>
    <alternativeName>
        <fullName evidence="7">D-glutamic acid-adding enzyme</fullName>
    </alternativeName>
    <alternativeName>
        <fullName evidence="7">UDP-N-acetylmuramoyl-L-alanyl-D-glutamate synthetase</fullName>
    </alternativeName>
</protein>
<dbReference type="PANTHER" id="PTHR43692">
    <property type="entry name" value="UDP-N-ACETYLMURAMOYLALANINE--D-GLUTAMATE LIGASE"/>
    <property type="match status" value="1"/>
</dbReference>
<dbReference type="GO" id="GO:0005524">
    <property type="term" value="F:ATP binding"/>
    <property type="evidence" value="ECO:0007669"/>
    <property type="project" value="UniProtKB-UniRule"/>
</dbReference>
<dbReference type="InterPro" id="IPR005762">
    <property type="entry name" value="MurD"/>
</dbReference>
<dbReference type="UniPathway" id="UPA00219"/>
<evidence type="ECO:0000256" key="8">
    <source>
        <dbReference type="RuleBase" id="RU003664"/>
    </source>
</evidence>
<dbReference type="GO" id="GO:0008360">
    <property type="term" value="P:regulation of cell shape"/>
    <property type="evidence" value="ECO:0007669"/>
    <property type="project" value="UniProtKB-KW"/>
</dbReference>
<dbReference type="InterPro" id="IPR036615">
    <property type="entry name" value="Mur_ligase_C_dom_sf"/>
</dbReference>